<sequence>MALPLFQKEAFLIVLVNSFSATVFLLVVFYHVLEIKRKQGIRRNIVQTQKSHLQGVEPQVNAHKCALKKLKRSKIQRFHFKKK</sequence>
<keyword evidence="3" id="KW-1185">Reference proteome</keyword>
<evidence type="ECO:0000313" key="2">
    <source>
        <dbReference type="EMBL" id="KAG8197788.1"/>
    </source>
</evidence>
<evidence type="ECO:0008006" key="4">
    <source>
        <dbReference type="Google" id="ProtNLM"/>
    </source>
</evidence>
<accession>A0AAV6VNH5</accession>
<dbReference type="EMBL" id="JAFNEN010000050">
    <property type="protein sequence ID" value="KAG8197788.1"/>
    <property type="molecule type" value="Genomic_DNA"/>
</dbReference>
<keyword evidence="1" id="KW-0472">Membrane</keyword>
<feature type="transmembrane region" description="Helical" evidence="1">
    <location>
        <begin position="12"/>
        <end position="33"/>
    </location>
</feature>
<name>A0AAV6VNH5_9ARAC</name>
<organism evidence="2 3">
    <name type="scientific">Oedothorax gibbosus</name>
    <dbReference type="NCBI Taxonomy" id="931172"/>
    <lineage>
        <taxon>Eukaryota</taxon>
        <taxon>Metazoa</taxon>
        <taxon>Ecdysozoa</taxon>
        <taxon>Arthropoda</taxon>
        <taxon>Chelicerata</taxon>
        <taxon>Arachnida</taxon>
        <taxon>Araneae</taxon>
        <taxon>Araneomorphae</taxon>
        <taxon>Entelegynae</taxon>
        <taxon>Araneoidea</taxon>
        <taxon>Linyphiidae</taxon>
        <taxon>Erigoninae</taxon>
        <taxon>Oedothorax</taxon>
    </lineage>
</organism>
<evidence type="ECO:0000256" key="1">
    <source>
        <dbReference type="SAM" id="Phobius"/>
    </source>
</evidence>
<proteinExistence type="predicted"/>
<comment type="caution">
    <text evidence="2">The sequence shown here is derived from an EMBL/GenBank/DDBJ whole genome shotgun (WGS) entry which is preliminary data.</text>
</comment>
<evidence type="ECO:0000313" key="3">
    <source>
        <dbReference type="Proteomes" id="UP000827092"/>
    </source>
</evidence>
<gene>
    <name evidence="2" type="ORF">JTE90_006488</name>
</gene>
<keyword evidence="1" id="KW-1133">Transmembrane helix</keyword>
<keyword evidence="1" id="KW-0812">Transmembrane</keyword>
<protein>
    <recommendedName>
        <fullName evidence="4">Dolichyl-diphosphooligosaccharide--protein glycosyltransferase subunit 4</fullName>
    </recommendedName>
</protein>
<dbReference type="Proteomes" id="UP000827092">
    <property type="component" value="Unassembled WGS sequence"/>
</dbReference>
<reference evidence="2 3" key="1">
    <citation type="journal article" date="2022" name="Nat. Ecol. Evol.">
        <title>A masculinizing supergene underlies an exaggerated male reproductive morph in a spider.</title>
        <authorList>
            <person name="Hendrickx F."/>
            <person name="De Corte Z."/>
            <person name="Sonet G."/>
            <person name="Van Belleghem S.M."/>
            <person name="Kostlbacher S."/>
            <person name="Vangestel C."/>
        </authorList>
    </citation>
    <scope>NUCLEOTIDE SEQUENCE [LARGE SCALE GENOMIC DNA]</scope>
    <source>
        <strain evidence="2">W744_W776</strain>
    </source>
</reference>
<dbReference type="AlphaFoldDB" id="A0AAV6VNH5"/>